<name>A0ABY7UH17_9CORY</name>
<feature type="compositionally biased region" description="Low complexity" evidence="1">
    <location>
        <begin position="51"/>
        <end position="69"/>
    </location>
</feature>
<dbReference type="RefSeq" id="WP_035000228.1">
    <property type="nucleotide sequence ID" value="NZ_CP063190.1"/>
</dbReference>
<feature type="compositionally biased region" description="Basic and acidic residues" evidence="1">
    <location>
        <begin position="72"/>
        <end position="83"/>
    </location>
</feature>
<evidence type="ECO:0000313" key="4">
    <source>
        <dbReference type="Proteomes" id="UP001220577"/>
    </source>
</evidence>
<keyword evidence="2" id="KW-0732">Signal</keyword>
<feature type="chain" id="PRO_5045819187" description="DUF732 domain-containing protein" evidence="2">
    <location>
        <begin position="19"/>
        <end position="166"/>
    </location>
</feature>
<dbReference type="PROSITE" id="PS51257">
    <property type="entry name" value="PROKAR_LIPOPROTEIN"/>
    <property type="match status" value="1"/>
</dbReference>
<accession>A0ABY7UH17</accession>
<feature type="region of interest" description="Disordered" evidence="1">
    <location>
        <begin position="24"/>
        <end position="91"/>
    </location>
</feature>
<proteinExistence type="predicted"/>
<organism evidence="3 4">
    <name type="scientific">Corynebacterium ihumii</name>
    <dbReference type="NCBI Taxonomy" id="1232427"/>
    <lineage>
        <taxon>Bacteria</taxon>
        <taxon>Bacillati</taxon>
        <taxon>Actinomycetota</taxon>
        <taxon>Actinomycetes</taxon>
        <taxon>Mycobacteriales</taxon>
        <taxon>Corynebacteriaceae</taxon>
        <taxon>Corynebacterium</taxon>
    </lineage>
</organism>
<sequence length="166" mass="17067">MRKVAFCFATAAAAVAVAACGGATVDSDDVTDTPTVASEAETESETETTETAETTETSEAPSSSAVVSSQSKRVDDQPAREVTDVPQQASAFSPQEEAYLATLRESGINVDGIEDQLTATGATVCADNLITRDAVAGQLVEQRRTDMDAAGVAALISDTARANLCS</sequence>
<dbReference type="EMBL" id="CP063190">
    <property type="protein sequence ID" value="WCZ35412.1"/>
    <property type="molecule type" value="Genomic_DNA"/>
</dbReference>
<evidence type="ECO:0000256" key="2">
    <source>
        <dbReference type="SAM" id="SignalP"/>
    </source>
</evidence>
<evidence type="ECO:0000256" key="1">
    <source>
        <dbReference type="SAM" id="MobiDB-lite"/>
    </source>
</evidence>
<dbReference type="Proteomes" id="UP001220577">
    <property type="component" value="Chromosome"/>
</dbReference>
<evidence type="ECO:0000313" key="3">
    <source>
        <dbReference type="EMBL" id="WCZ35412.1"/>
    </source>
</evidence>
<protein>
    <recommendedName>
        <fullName evidence="5">DUF732 domain-containing protein</fullName>
    </recommendedName>
</protein>
<feature type="compositionally biased region" description="Acidic residues" evidence="1">
    <location>
        <begin position="40"/>
        <end position="50"/>
    </location>
</feature>
<feature type="signal peptide" evidence="2">
    <location>
        <begin position="1"/>
        <end position="18"/>
    </location>
</feature>
<reference evidence="3 4" key="1">
    <citation type="submission" date="2020-10" db="EMBL/GenBank/DDBJ databases">
        <title>Complete genome sequence of Corynebacterium ihumii DSM 45751.</title>
        <authorList>
            <person name="Ruckert C."/>
            <person name="Albersmeier A."/>
            <person name="Busche T."/>
            <person name="Jaenicke S."/>
            <person name="Winkler A."/>
            <person name="Friethjonsson O.H."/>
            <person name="Hreggviethsson G.O."/>
            <person name="Lambert C."/>
            <person name="Badcock D."/>
            <person name="Bernaerts K."/>
            <person name="Anne J."/>
            <person name="Economou A."/>
            <person name="Kalinowski J."/>
        </authorList>
    </citation>
    <scope>NUCLEOTIDE SEQUENCE [LARGE SCALE GENOMIC DNA]</scope>
    <source>
        <strain evidence="3 4">DSM 45751</strain>
    </source>
</reference>
<evidence type="ECO:0008006" key="5">
    <source>
        <dbReference type="Google" id="ProtNLM"/>
    </source>
</evidence>
<gene>
    <name evidence="3" type="ORF">CIHUM_10105</name>
</gene>
<keyword evidence="4" id="KW-1185">Reference proteome</keyword>